<dbReference type="RefSeq" id="WP_270046171.1">
    <property type="nucleotide sequence ID" value="NZ_JAPDOD010000080.1"/>
</dbReference>
<name>A0A9X3S5L7_9ACTN</name>
<feature type="transmembrane region" description="Helical" evidence="1">
    <location>
        <begin position="20"/>
        <end position="40"/>
    </location>
</feature>
<feature type="transmembrane region" description="Helical" evidence="1">
    <location>
        <begin position="188"/>
        <end position="209"/>
    </location>
</feature>
<dbReference type="AlphaFoldDB" id="A0A9X3S5L7"/>
<feature type="transmembrane region" description="Helical" evidence="1">
    <location>
        <begin position="271"/>
        <end position="293"/>
    </location>
</feature>
<reference evidence="2" key="1">
    <citation type="submission" date="2022-10" db="EMBL/GenBank/DDBJ databases">
        <title>The WGS of Solirubrobacter ginsenosidimutans DSM 21036.</title>
        <authorList>
            <person name="Jiang Z."/>
        </authorList>
    </citation>
    <scope>NUCLEOTIDE SEQUENCE</scope>
    <source>
        <strain evidence="2">DSM 21036</strain>
    </source>
</reference>
<gene>
    <name evidence="2" type="ORF">OM076_42055</name>
</gene>
<dbReference type="Proteomes" id="UP001149140">
    <property type="component" value="Unassembled WGS sequence"/>
</dbReference>
<proteinExistence type="predicted"/>
<keyword evidence="1" id="KW-0472">Membrane</keyword>
<feature type="transmembrane region" description="Helical" evidence="1">
    <location>
        <begin position="160"/>
        <end position="182"/>
    </location>
</feature>
<comment type="caution">
    <text evidence="2">The sequence shown here is derived from an EMBL/GenBank/DDBJ whole genome shotgun (WGS) entry which is preliminary data.</text>
</comment>
<evidence type="ECO:0000313" key="3">
    <source>
        <dbReference type="Proteomes" id="UP001149140"/>
    </source>
</evidence>
<keyword evidence="1" id="KW-1133">Transmembrane helix</keyword>
<keyword evidence="1" id="KW-0812">Transmembrane</keyword>
<evidence type="ECO:0008006" key="4">
    <source>
        <dbReference type="Google" id="ProtNLM"/>
    </source>
</evidence>
<keyword evidence="3" id="KW-1185">Reference proteome</keyword>
<feature type="transmembrane region" description="Helical" evidence="1">
    <location>
        <begin position="129"/>
        <end position="153"/>
    </location>
</feature>
<dbReference type="EMBL" id="JAPDOD010000080">
    <property type="protein sequence ID" value="MDA0166919.1"/>
    <property type="molecule type" value="Genomic_DNA"/>
</dbReference>
<protein>
    <recommendedName>
        <fullName evidence="4">ABC transporter permease</fullName>
    </recommendedName>
</protein>
<accession>A0A9X3S5L7</accession>
<feature type="transmembrane region" description="Helical" evidence="1">
    <location>
        <begin position="216"/>
        <end position="233"/>
    </location>
</feature>
<evidence type="ECO:0000313" key="2">
    <source>
        <dbReference type="EMBL" id="MDA0166919.1"/>
    </source>
</evidence>
<organism evidence="2 3">
    <name type="scientific">Solirubrobacter ginsenosidimutans</name>
    <dbReference type="NCBI Taxonomy" id="490573"/>
    <lineage>
        <taxon>Bacteria</taxon>
        <taxon>Bacillati</taxon>
        <taxon>Actinomycetota</taxon>
        <taxon>Thermoleophilia</taxon>
        <taxon>Solirubrobacterales</taxon>
        <taxon>Solirubrobacteraceae</taxon>
        <taxon>Solirubrobacter</taxon>
    </lineage>
</organism>
<sequence>MTARPDDGTLHAMHTTHKPPPAAILVVPLIAALVLTLFAWPAARIGPRDLPVGVVGHQPVPTGAFDVHRYATEAAARDAIEAREIYGALAGAKVLVASAASPAVAQLLTHAADGRPVEDVVAAPKAGNALGASVLPLVLGGVLTGICGAVLAAGFWRRTALLVAGSVGTGLAATLIIQTWLGVVAGDWWANAAALSLTVFAVAACVNGLEALFGKAGLLAGALTMIFVGNPFSGAATSPELLPAGAGSLGQLLPPGAGGNLLRSTGYFDGAAAGGHVVVLAAWAVAGLVLLALARRPRVAALPALAR</sequence>
<evidence type="ECO:0000256" key="1">
    <source>
        <dbReference type="SAM" id="Phobius"/>
    </source>
</evidence>